<dbReference type="GO" id="GO:0009432">
    <property type="term" value="P:SOS response"/>
    <property type="evidence" value="ECO:0007669"/>
    <property type="project" value="UniProtKB-UniRule"/>
</dbReference>
<dbReference type="SUPFAM" id="SSF46600">
    <property type="entry name" value="C-terminal UvrC-binding domain of UvrB"/>
    <property type="match status" value="1"/>
</dbReference>
<keyword evidence="3 7" id="KW-0228">DNA excision</keyword>
<dbReference type="OrthoDB" id="9804933at2"/>
<dbReference type="GO" id="GO:0009380">
    <property type="term" value="C:excinuclease repair complex"/>
    <property type="evidence" value="ECO:0007669"/>
    <property type="project" value="InterPro"/>
</dbReference>
<dbReference type="Gene3D" id="3.40.1440.10">
    <property type="entry name" value="GIY-YIG endonuclease"/>
    <property type="match status" value="1"/>
</dbReference>
<evidence type="ECO:0000256" key="4">
    <source>
        <dbReference type="ARBA" id="ARBA00022881"/>
    </source>
</evidence>
<protein>
    <recommendedName>
        <fullName evidence="7">UvrABC system protein C</fullName>
        <shortName evidence="7">Protein UvrC</shortName>
    </recommendedName>
    <alternativeName>
        <fullName evidence="7">Excinuclease ABC subunit C</fullName>
    </alternativeName>
</protein>
<dbReference type="GO" id="GO:0006289">
    <property type="term" value="P:nucleotide-excision repair"/>
    <property type="evidence" value="ECO:0007669"/>
    <property type="project" value="UniProtKB-UniRule"/>
</dbReference>
<comment type="similarity">
    <text evidence="7">Belongs to the UvrC family.</text>
</comment>
<organism evidence="10 11">
    <name type="scientific">Williamwhitmania taraxaci</name>
    <dbReference type="NCBI Taxonomy" id="1640674"/>
    <lineage>
        <taxon>Bacteria</taxon>
        <taxon>Pseudomonadati</taxon>
        <taxon>Bacteroidota</taxon>
        <taxon>Bacteroidia</taxon>
        <taxon>Bacteroidales</taxon>
        <taxon>Williamwhitmaniaceae</taxon>
        <taxon>Williamwhitmania</taxon>
    </lineage>
</organism>
<dbReference type="InterPro" id="IPR050066">
    <property type="entry name" value="UvrABC_protein_C"/>
</dbReference>
<keyword evidence="11" id="KW-1185">Reference proteome</keyword>
<dbReference type="PROSITE" id="PS50164">
    <property type="entry name" value="GIY_YIG"/>
    <property type="match status" value="1"/>
</dbReference>
<dbReference type="InterPro" id="IPR035901">
    <property type="entry name" value="GIY-YIG_endonuc_sf"/>
</dbReference>
<evidence type="ECO:0000313" key="10">
    <source>
        <dbReference type="EMBL" id="SDB86837.1"/>
    </source>
</evidence>
<proteinExistence type="inferred from homology"/>
<dbReference type="SUPFAM" id="SSF47781">
    <property type="entry name" value="RuvA domain 2-like"/>
    <property type="match status" value="1"/>
</dbReference>
<dbReference type="Gene3D" id="1.10.150.20">
    <property type="entry name" value="5' to 3' exonuclease, C-terminal subdomain"/>
    <property type="match status" value="1"/>
</dbReference>
<dbReference type="SMART" id="SM00465">
    <property type="entry name" value="GIYc"/>
    <property type="match status" value="1"/>
</dbReference>
<comment type="function">
    <text evidence="7">The UvrABC repair system catalyzes the recognition and processing of DNA lesions. UvrC both incises the 5' and 3' sides of the lesion. The N-terminal half is responsible for the 3' incision and the C-terminal half is responsible for the 5' incision.</text>
</comment>
<dbReference type="NCBIfam" id="TIGR00194">
    <property type="entry name" value="uvrC"/>
    <property type="match status" value="1"/>
</dbReference>
<evidence type="ECO:0000256" key="1">
    <source>
        <dbReference type="ARBA" id="ARBA00022490"/>
    </source>
</evidence>
<keyword evidence="4 7" id="KW-0267">Excision nuclease</keyword>
<evidence type="ECO:0000256" key="3">
    <source>
        <dbReference type="ARBA" id="ARBA00022769"/>
    </source>
</evidence>
<dbReference type="InterPro" id="IPR000305">
    <property type="entry name" value="GIY-YIG_endonuc"/>
</dbReference>
<dbReference type="Pfam" id="PF08459">
    <property type="entry name" value="UvrC_RNaseH_dom"/>
    <property type="match status" value="1"/>
</dbReference>
<dbReference type="EMBL" id="FMYP01000005">
    <property type="protein sequence ID" value="SDB86837.1"/>
    <property type="molecule type" value="Genomic_DNA"/>
</dbReference>
<dbReference type="STRING" id="1640674.SAMN05216323_100524"/>
<evidence type="ECO:0000256" key="5">
    <source>
        <dbReference type="ARBA" id="ARBA00023204"/>
    </source>
</evidence>
<dbReference type="HAMAP" id="MF_00203">
    <property type="entry name" value="UvrC"/>
    <property type="match status" value="1"/>
</dbReference>
<dbReference type="Proteomes" id="UP000199452">
    <property type="component" value="Unassembled WGS sequence"/>
</dbReference>
<sequence length="599" mass="68476">MDTSFDYKVALESLPSLPGVYQFFDRTGKIIYVGKAKNLRKRVSSYFNKTHQSGKVTVLVRKIVEIRHIIVNTESDALLLENTLIKQFQPRYNILLKDDKTYPWVVITTEDFPRVFVTRRTGIDGWRYYGPYTSGISVRGLMELFRNIYKVRSCKLPLTTSSIRAGKFKVCLEYHIGNCPAPCEGLQSEESYHDNIRSITSILRGNTTDVIKEMKVSMALLSAELKFEKAQLFKDRIDLLLNWQIKSTVVNSSITNVDVVYLYLESSFGVASFFRVVHGSVVQSITFEVKANLDESKEEILTVVLNELKLRFGFLCREVLVPFLPEIENFVGINLIIPQRGDKKILLDLAEKNCKEHLASKMKILEKVDPGRRAELLLLRMQKELHIVRPPKRIECFDNSNLQGTNPVAACVVFIDGKPAKSEYRHFNIKTVVGPDDFASMEEVVFRRYERRLLEGAELPDLIVVDGGKGQLSATYNTLEKLNLHDKIPLIGLAKRLEEIFSPFDSTPLYLDKNSDTLRVLMYIRDEAHRFGITFHRNKRSKFFLESELDHIPGVGQKSKEALLRKFGNLDAIKVATIVQLQEVVKLKIAGSVFGYFNN</sequence>
<evidence type="ECO:0000256" key="7">
    <source>
        <dbReference type="HAMAP-Rule" id="MF_00203"/>
    </source>
</evidence>
<evidence type="ECO:0000313" key="11">
    <source>
        <dbReference type="Proteomes" id="UP000199452"/>
    </source>
</evidence>
<dbReference type="InterPro" id="IPR038476">
    <property type="entry name" value="UvrC_RNase_H_dom_sf"/>
</dbReference>
<gene>
    <name evidence="7" type="primary">uvrC</name>
    <name evidence="10" type="ORF">SAMN05216323_100524</name>
</gene>
<dbReference type="GO" id="GO:0003677">
    <property type="term" value="F:DNA binding"/>
    <property type="evidence" value="ECO:0007669"/>
    <property type="project" value="UniProtKB-UniRule"/>
</dbReference>
<dbReference type="InterPro" id="IPR010994">
    <property type="entry name" value="RuvA_2-like"/>
</dbReference>
<feature type="domain" description="UvrC family homology region profile" evidence="9">
    <location>
        <begin position="270"/>
        <end position="479"/>
    </location>
</feature>
<dbReference type="Pfam" id="PF22920">
    <property type="entry name" value="UvrC_RNaseH"/>
    <property type="match status" value="1"/>
</dbReference>
<dbReference type="AlphaFoldDB" id="A0A1G6GXT8"/>
<reference evidence="10 11" key="1">
    <citation type="submission" date="2016-09" db="EMBL/GenBank/DDBJ databases">
        <authorList>
            <person name="Capua I."/>
            <person name="De Benedictis P."/>
            <person name="Joannis T."/>
            <person name="Lombin L.H."/>
            <person name="Cattoli G."/>
        </authorList>
    </citation>
    <scope>NUCLEOTIDE SEQUENCE [LARGE SCALE GENOMIC DNA]</scope>
    <source>
        <strain evidence="10 11">A7P-90m</strain>
    </source>
</reference>
<dbReference type="RefSeq" id="WP_092435186.1">
    <property type="nucleotide sequence ID" value="NZ_FMYP01000005.1"/>
</dbReference>
<comment type="subcellular location">
    <subcellularLocation>
        <location evidence="7">Cytoplasm</location>
    </subcellularLocation>
</comment>
<evidence type="ECO:0000256" key="2">
    <source>
        <dbReference type="ARBA" id="ARBA00022763"/>
    </source>
</evidence>
<keyword evidence="6 7" id="KW-0742">SOS response</keyword>
<evidence type="ECO:0000256" key="6">
    <source>
        <dbReference type="ARBA" id="ARBA00023236"/>
    </source>
</evidence>
<dbReference type="InterPro" id="IPR047296">
    <property type="entry name" value="GIY-YIG_UvrC_Cho"/>
</dbReference>
<dbReference type="GO" id="GO:0009381">
    <property type="term" value="F:excinuclease ABC activity"/>
    <property type="evidence" value="ECO:0007669"/>
    <property type="project" value="UniProtKB-UniRule"/>
</dbReference>
<dbReference type="InterPro" id="IPR004791">
    <property type="entry name" value="UvrC"/>
</dbReference>
<dbReference type="PANTHER" id="PTHR30562">
    <property type="entry name" value="UVRC/OXIDOREDUCTASE"/>
    <property type="match status" value="1"/>
</dbReference>
<dbReference type="PANTHER" id="PTHR30562:SF1">
    <property type="entry name" value="UVRABC SYSTEM PROTEIN C"/>
    <property type="match status" value="1"/>
</dbReference>
<name>A0A1G6GXT8_9BACT</name>
<dbReference type="SUPFAM" id="SSF82771">
    <property type="entry name" value="GIY-YIG endonuclease"/>
    <property type="match status" value="1"/>
</dbReference>
<dbReference type="InterPro" id="IPR036876">
    <property type="entry name" value="UVR_dom_sf"/>
</dbReference>
<dbReference type="Pfam" id="PF01541">
    <property type="entry name" value="GIY-YIG"/>
    <property type="match status" value="1"/>
</dbReference>
<dbReference type="CDD" id="cd10434">
    <property type="entry name" value="GIY-YIG_UvrC_Cho"/>
    <property type="match status" value="1"/>
</dbReference>
<dbReference type="Gene3D" id="3.30.420.340">
    <property type="entry name" value="UvrC, RNAse H endonuclease domain"/>
    <property type="match status" value="1"/>
</dbReference>
<evidence type="ECO:0000259" key="8">
    <source>
        <dbReference type="PROSITE" id="PS50164"/>
    </source>
</evidence>
<keyword evidence="1 7" id="KW-0963">Cytoplasm</keyword>
<keyword evidence="2 7" id="KW-0227">DNA damage</keyword>
<dbReference type="InterPro" id="IPR001162">
    <property type="entry name" value="UvrC_RNase_H_dom"/>
</dbReference>
<dbReference type="FunFam" id="3.40.1440.10:FF:000001">
    <property type="entry name" value="UvrABC system protein C"/>
    <property type="match status" value="1"/>
</dbReference>
<feature type="domain" description="GIY-YIG" evidence="8">
    <location>
        <begin position="16"/>
        <end position="94"/>
    </location>
</feature>
<keyword evidence="5 7" id="KW-0234">DNA repair</keyword>
<dbReference type="GO" id="GO:0005737">
    <property type="term" value="C:cytoplasm"/>
    <property type="evidence" value="ECO:0007669"/>
    <property type="project" value="UniProtKB-SubCell"/>
</dbReference>
<accession>A0A1G6GXT8</accession>
<dbReference type="PROSITE" id="PS50165">
    <property type="entry name" value="UVRC"/>
    <property type="match status" value="1"/>
</dbReference>
<evidence type="ECO:0000259" key="9">
    <source>
        <dbReference type="PROSITE" id="PS50165"/>
    </source>
</evidence>
<comment type="subunit">
    <text evidence="7">Interacts with UvrB in an incision complex.</text>
</comment>